<evidence type="ECO:0000313" key="1">
    <source>
        <dbReference type="EMBL" id="KFD68590.1"/>
    </source>
</evidence>
<sequence length="63" mass="6687">MSQRLLGYAGRSASIGSTVTETSLLPHGRSVALIPDGDPPQSRLAKKRCGRKTALSYFGQLAL</sequence>
<dbReference type="EMBL" id="KL367503">
    <property type="protein sequence ID" value="KFD68590.1"/>
    <property type="molecule type" value="Genomic_DNA"/>
</dbReference>
<reference evidence="1" key="1">
    <citation type="journal article" date="2014" name="Nat. Genet.">
        <title>Genome and transcriptome of the porcine whipworm Trichuris suis.</title>
        <authorList>
            <person name="Jex A.R."/>
            <person name="Nejsum P."/>
            <person name="Schwarz E.M."/>
            <person name="Hu L."/>
            <person name="Young N.D."/>
            <person name="Hall R.S."/>
            <person name="Korhonen P.K."/>
            <person name="Liao S."/>
            <person name="Thamsborg S."/>
            <person name="Xia J."/>
            <person name="Xu P."/>
            <person name="Wang S."/>
            <person name="Scheerlinck J.P."/>
            <person name="Hofmann A."/>
            <person name="Sternberg P.W."/>
            <person name="Wang J."/>
            <person name="Gasser R.B."/>
        </authorList>
    </citation>
    <scope>NUCLEOTIDE SEQUENCE [LARGE SCALE GENOMIC DNA]</scope>
    <source>
        <strain evidence="1">DCEP-RM93F</strain>
    </source>
</reference>
<protein>
    <submittedName>
        <fullName evidence="1">Uncharacterized protein</fullName>
    </submittedName>
</protein>
<proteinExistence type="predicted"/>
<name>A0A085NGJ4_9BILA</name>
<dbReference type="Proteomes" id="UP000030758">
    <property type="component" value="Unassembled WGS sequence"/>
</dbReference>
<dbReference type="AlphaFoldDB" id="A0A085NGJ4"/>
<organism evidence="1">
    <name type="scientific">Trichuris suis</name>
    <name type="common">pig whipworm</name>
    <dbReference type="NCBI Taxonomy" id="68888"/>
    <lineage>
        <taxon>Eukaryota</taxon>
        <taxon>Metazoa</taxon>
        <taxon>Ecdysozoa</taxon>
        <taxon>Nematoda</taxon>
        <taxon>Enoplea</taxon>
        <taxon>Dorylaimia</taxon>
        <taxon>Trichinellida</taxon>
        <taxon>Trichuridae</taxon>
        <taxon>Trichuris</taxon>
    </lineage>
</organism>
<accession>A0A085NGJ4</accession>
<gene>
    <name evidence="1" type="ORF">M514_19223</name>
</gene>